<evidence type="ECO:0000256" key="2">
    <source>
        <dbReference type="ARBA" id="ARBA00010690"/>
    </source>
</evidence>
<dbReference type="SUPFAM" id="SSF160544">
    <property type="entry name" value="EscU C-terminal domain-like"/>
    <property type="match status" value="1"/>
</dbReference>
<dbReference type="InterPro" id="IPR006307">
    <property type="entry name" value="BsaZ-like"/>
</dbReference>
<dbReference type="Pfam" id="PF01312">
    <property type="entry name" value="Bac_export_2"/>
    <property type="match status" value="1"/>
</dbReference>
<dbReference type="NCBIfam" id="NF006017">
    <property type="entry name" value="PRK08156.1"/>
    <property type="match status" value="1"/>
</dbReference>
<dbReference type="InterPro" id="IPR029025">
    <property type="entry name" value="T3SS_substrate_exporter_C"/>
</dbReference>
<feature type="region of interest" description="Disordered" evidence="8">
    <location>
        <begin position="347"/>
        <end position="367"/>
    </location>
</feature>
<evidence type="ECO:0000256" key="4">
    <source>
        <dbReference type="ARBA" id="ARBA00022692"/>
    </source>
</evidence>
<evidence type="ECO:0000256" key="7">
    <source>
        <dbReference type="ARBA" id="ARBA00023136"/>
    </source>
</evidence>
<keyword evidence="5 9" id="KW-1133">Transmembrane helix</keyword>
<feature type="transmembrane region" description="Helical" evidence="9">
    <location>
        <begin position="29"/>
        <end position="48"/>
    </location>
</feature>
<evidence type="ECO:0000256" key="6">
    <source>
        <dbReference type="ARBA" id="ARBA00023026"/>
    </source>
</evidence>
<dbReference type="Gene3D" id="3.40.1690.10">
    <property type="entry name" value="secretion proteins EscU"/>
    <property type="match status" value="1"/>
</dbReference>
<reference evidence="10" key="1">
    <citation type="journal article" date="2018" name="Genome Biol.">
        <title>SKESA: strategic k-mer extension for scrupulous assemblies.</title>
        <authorList>
            <person name="Souvorov A."/>
            <person name="Agarwala R."/>
            <person name="Lipman D.J."/>
        </authorList>
    </citation>
    <scope>NUCLEOTIDE SEQUENCE</scope>
    <source>
        <strain evidence="10">MA.CK_94/00000542</strain>
    </source>
</reference>
<proteinExistence type="inferred from homology"/>
<organism evidence="10">
    <name type="scientific">Salmonella enterica</name>
    <name type="common">Salmonella choleraesuis</name>
    <dbReference type="NCBI Taxonomy" id="28901"/>
    <lineage>
        <taxon>Bacteria</taxon>
        <taxon>Pseudomonadati</taxon>
        <taxon>Pseudomonadota</taxon>
        <taxon>Gammaproteobacteria</taxon>
        <taxon>Enterobacterales</taxon>
        <taxon>Enterobacteriaceae</taxon>
        <taxon>Salmonella</taxon>
    </lineage>
</organism>
<evidence type="ECO:0000256" key="1">
    <source>
        <dbReference type="ARBA" id="ARBA00004651"/>
    </source>
</evidence>
<dbReference type="EMBL" id="DAAXOJ010000008">
    <property type="protein sequence ID" value="HAG1892155.1"/>
    <property type="molecule type" value="Genomic_DNA"/>
</dbReference>
<feature type="transmembrane region" description="Helical" evidence="9">
    <location>
        <begin position="81"/>
        <end position="106"/>
    </location>
</feature>
<accession>A0A759KB88</accession>
<protein>
    <submittedName>
        <fullName evidence="10">EscU/YscU/HrcU family type III secretion system export apparatus switch protein</fullName>
    </submittedName>
</protein>
<dbReference type="GO" id="GO:0005886">
    <property type="term" value="C:plasma membrane"/>
    <property type="evidence" value="ECO:0007669"/>
    <property type="project" value="UniProtKB-SubCell"/>
</dbReference>
<evidence type="ECO:0000256" key="8">
    <source>
        <dbReference type="SAM" id="MobiDB-lite"/>
    </source>
</evidence>
<sequence>MSANKTEKPTKKRLEETTKKGQSFKSKDFIVACLTLSGTVYLVSFTSLREMMGVFVQATTFGFNTGIWDYTKLVFWSGLKFLIPFLVLCVCVSALPSMLQVGFVFATKALKPQLSALNPAKGIKKIFSLRAVKDFFKALLYLISFIVSVVLFWRENKYILFSQVYGDLFSVTEIWKHFMFSLISLCLICSVIILLLDALAEYFLVMKDMKMDKEEVKREMKESEGNPEVKSRRREIHMDILSEQIKSDIDNSRLIIANPTHIAVGIYFKPEIAPYPLISVLETNQRALSVRKYAEKSGIPVVVDVKLARKIFKSCRRYDLVSIDYVDEILRLLVWLEQVENAGEHSHVKNDNIDEDTGEVHSETNGA</sequence>
<dbReference type="PANTHER" id="PTHR30531">
    <property type="entry name" value="FLAGELLAR BIOSYNTHETIC PROTEIN FLHB"/>
    <property type="match status" value="1"/>
</dbReference>
<evidence type="ECO:0000256" key="3">
    <source>
        <dbReference type="ARBA" id="ARBA00022475"/>
    </source>
</evidence>
<evidence type="ECO:0000313" key="10">
    <source>
        <dbReference type="EMBL" id="HAG1892155.1"/>
    </source>
</evidence>
<dbReference type="AlphaFoldDB" id="A0A759KB88"/>
<evidence type="ECO:0000256" key="5">
    <source>
        <dbReference type="ARBA" id="ARBA00022989"/>
    </source>
</evidence>
<reference evidence="10" key="2">
    <citation type="submission" date="2020-02" db="EMBL/GenBank/DDBJ databases">
        <authorList>
            <consortium name="NCBI Pathogen Detection Project"/>
        </authorList>
    </citation>
    <scope>NUCLEOTIDE SEQUENCE</scope>
    <source>
        <strain evidence="10">MA.CK_94/00000542</strain>
    </source>
</reference>
<comment type="subcellular location">
    <subcellularLocation>
        <location evidence="1">Cell membrane</location>
        <topology evidence="1">Multi-pass membrane protein</topology>
    </subcellularLocation>
</comment>
<feature type="transmembrane region" description="Helical" evidence="9">
    <location>
        <begin position="174"/>
        <end position="204"/>
    </location>
</feature>
<feature type="transmembrane region" description="Helical" evidence="9">
    <location>
        <begin position="135"/>
        <end position="154"/>
    </location>
</feature>
<dbReference type="PANTHER" id="PTHR30531:SF14">
    <property type="entry name" value="SURFACE PRESENTATION OF ANTIGENS PROTEIN SPAS"/>
    <property type="match status" value="1"/>
</dbReference>
<dbReference type="Gene3D" id="6.10.250.2080">
    <property type="match status" value="1"/>
</dbReference>
<dbReference type="GO" id="GO:0009306">
    <property type="term" value="P:protein secretion"/>
    <property type="evidence" value="ECO:0007669"/>
    <property type="project" value="InterPro"/>
</dbReference>
<gene>
    <name evidence="10" type="ORF">G8W59_004220</name>
</gene>
<comment type="similarity">
    <text evidence="2">Belongs to the type III secretion exporter family.</text>
</comment>
<dbReference type="NCBIfam" id="TIGR01404">
    <property type="entry name" value="FlhB_rel_III"/>
    <property type="match status" value="1"/>
</dbReference>
<keyword evidence="4 9" id="KW-0812">Transmembrane</keyword>
<dbReference type="PRINTS" id="PR00950">
    <property type="entry name" value="TYPE3IMSPROT"/>
</dbReference>
<evidence type="ECO:0000256" key="9">
    <source>
        <dbReference type="SAM" id="Phobius"/>
    </source>
</evidence>
<name>A0A759KB88_SALER</name>
<keyword evidence="3" id="KW-1003">Cell membrane</keyword>
<keyword evidence="7 9" id="KW-0472">Membrane</keyword>
<keyword evidence="6" id="KW-0843">Virulence</keyword>
<comment type="caution">
    <text evidence="10">The sequence shown here is derived from an EMBL/GenBank/DDBJ whole genome shotgun (WGS) entry which is preliminary data.</text>
</comment>
<dbReference type="InterPro" id="IPR006135">
    <property type="entry name" value="T3SS_substrate_exporter"/>
</dbReference>